<dbReference type="EC" id="2.7.13.3" evidence="3"/>
<keyword evidence="4" id="KW-1003">Cell membrane</keyword>
<dbReference type="PANTHER" id="PTHR44936">
    <property type="entry name" value="SENSOR PROTEIN CREC"/>
    <property type="match status" value="1"/>
</dbReference>
<dbReference type="SMART" id="SM00304">
    <property type="entry name" value="HAMP"/>
    <property type="match status" value="1"/>
</dbReference>
<evidence type="ECO:0000259" key="14">
    <source>
        <dbReference type="PROSITE" id="PS50109"/>
    </source>
</evidence>
<dbReference type="InterPro" id="IPR005467">
    <property type="entry name" value="His_kinase_dom"/>
</dbReference>
<dbReference type="Gene3D" id="6.10.340.10">
    <property type="match status" value="1"/>
</dbReference>
<organism evidence="16 17">
    <name type="scientific">Desulfuromonas versatilis</name>
    <dbReference type="NCBI Taxonomy" id="2802975"/>
    <lineage>
        <taxon>Bacteria</taxon>
        <taxon>Pseudomonadati</taxon>
        <taxon>Thermodesulfobacteriota</taxon>
        <taxon>Desulfuromonadia</taxon>
        <taxon>Desulfuromonadales</taxon>
        <taxon>Desulfuromonadaceae</taxon>
        <taxon>Desulfuromonas</taxon>
    </lineage>
</organism>
<dbReference type="Pfam" id="PF00672">
    <property type="entry name" value="HAMP"/>
    <property type="match status" value="1"/>
</dbReference>
<feature type="domain" description="Histidine kinase" evidence="14">
    <location>
        <begin position="428"/>
        <end position="636"/>
    </location>
</feature>
<dbReference type="SUPFAM" id="SSF158472">
    <property type="entry name" value="HAMP domain-like"/>
    <property type="match status" value="1"/>
</dbReference>
<evidence type="ECO:0000313" key="17">
    <source>
        <dbReference type="Proteomes" id="UP001319827"/>
    </source>
</evidence>
<dbReference type="CDD" id="cd00075">
    <property type="entry name" value="HATPase"/>
    <property type="match status" value="1"/>
</dbReference>
<protein>
    <recommendedName>
        <fullName evidence="3">histidine kinase</fullName>
        <ecNumber evidence="3">2.7.13.3</ecNumber>
    </recommendedName>
</protein>
<dbReference type="InterPro" id="IPR036890">
    <property type="entry name" value="HATPase_C_sf"/>
</dbReference>
<evidence type="ECO:0000256" key="5">
    <source>
        <dbReference type="ARBA" id="ARBA00022553"/>
    </source>
</evidence>
<dbReference type="CDD" id="cd06225">
    <property type="entry name" value="HAMP"/>
    <property type="match status" value="1"/>
</dbReference>
<evidence type="ECO:0000256" key="2">
    <source>
        <dbReference type="ARBA" id="ARBA00004651"/>
    </source>
</evidence>
<keyword evidence="11 13" id="KW-1133">Transmembrane helix</keyword>
<dbReference type="InterPro" id="IPR048760">
    <property type="entry name" value="VP0354-like_sensor_dom"/>
</dbReference>
<evidence type="ECO:0000256" key="13">
    <source>
        <dbReference type="SAM" id="Phobius"/>
    </source>
</evidence>
<evidence type="ECO:0000256" key="6">
    <source>
        <dbReference type="ARBA" id="ARBA00022679"/>
    </source>
</evidence>
<dbReference type="SUPFAM" id="SSF47384">
    <property type="entry name" value="Homodimeric domain of signal transducing histidine kinase"/>
    <property type="match status" value="1"/>
</dbReference>
<accession>A0ABM8HXU6</accession>
<dbReference type="Pfam" id="PF21623">
    <property type="entry name" value="HK_sensor_dom_bact"/>
    <property type="match status" value="1"/>
</dbReference>
<feature type="transmembrane region" description="Helical" evidence="13">
    <location>
        <begin position="301"/>
        <end position="322"/>
    </location>
</feature>
<dbReference type="Gene3D" id="3.30.565.10">
    <property type="entry name" value="Histidine kinase-like ATPase, C-terminal domain"/>
    <property type="match status" value="1"/>
</dbReference>
<dbReference type="PROSITE" id="PS50109">
    <property type="entry name" value="HIS_KIN"/>
    <property type="match status" value="1"/>
</dbReference>
<evidence type="ECO:0000256" key="4">
    <source>
        <dbReference type="ARBA" id="ARBA00022475"/>
    </source>
</evidence>
<evidence type="ECO:0000259" key="15">
    <source>
        <dbReference type="PROSITE" id="PS50885"/>
    </source>
</evidence>
<dbReference type="SMART" id="SM00387">
    <property type="entry name" value="HATPase_c"/>
    <property type="match status" value="1"/>
</dbReference>
<keyword evidence="5" id="KW-0597">Phosphoprotein</keyword>
<dbReference type="SUPFAM" id="SSF55874">
    <property type="entry name" value="ATPase domain of HSP90 chaperone/DNA topoisomerase II/histidine kinase"/>
    <property type="match status" value="1"/>
</dbReference>
<dbReference type="CDD" id="cd00082">
    <property type="entry name" value="HisKA"/>
    <property type="match status" value="1"/>
</dbReference>
<dbReference type="Pfam" id="PF02518">
    <property type="entry name" value="HATPase_c"/>
    <property type="match status" value="1"/>
</dbReference>
<sequence length="643" mass="71007">MLVAFVGLALGPMTLLGSLILYQAERALGERVAAELRVGVEAAAAALETHLGGVRREVLSLARFLQRRLEPRMTEAQWRTVEEEFLQIVRAERAYYQVRFIAADGMENLRVNNQAGELVLVPKEQLQYKGDRYYFREAMALAPGQAYLSRLDFNEEFGVIEEPRRLVVRVAAPVAGPGGELRGVVVINVFGEELLDALETLRPSPGIRVVLFNEDNRFVEMEQAGGARRFRAGSVEELQLWGRGLALRDEAAAGGAVIRSGDWLLASAPVQAAPDRLWQLAKVYPNEVLAADLRRIRETSLLVAGPLVLLAALLAMLAARSFSLPIRQLLRFAEGVAGGDYRRRSEVRSRDELGQLSAELNAMAASLAESRERLLDWNRNLQRQVDQKVQELRRTEAEAEQARKAMASLEKQLILADRLAALGMLSATVAHEIGNPLAGLKTRLQMLRRKAEPDSPLAADLEKMLALVERLGAFLGHLTGYVAPRQAQQSAEVDVCRALREVEFILKEEADRRGAQLTLDMPREPLPVCSREQYLHQVFMNLVLNALQAVGEKGMVQVKARRGGGRVRVEVRDNGPGFSATDRDRIFEPLFTTKPEGTGLGLAIVRKLVEELGGTVEVANHPQGGAVAQVLLPERRAECGEES</sequence>
<evidence type="ECO:0000256" key="8">
    <source>
        <dbReference type="ARBA" id="ARBA00022741"/>
    </source>
</evidence>
<dbReference type="Gene3D" id="3.30.450.20">
    <property type="entry name" value="PAS domain"/>
    <property type="match status" value="1"/>
</dbReference>
<dbReference type="PRINTS" id="PR00344">
    <property type="entry name" value="BCTRLSENSOR"/>
</dbReference>
<keyword evidence="12" id="KW-0175">Coiled coil</keyword>
<dbReference type="InterPro" id="IPR036097">
    <property type="entry name" value="HisK_dim/P_sf"/>
</dbReference>
<evidence type="ECO:0000313" key="16">
    <source>
        <dbReference type="EMBL" id="BCR05624.1"/>
    </source>
</evidence>
<evidence type="ECO:0000256" key="9">
    <source>
        <dbReference type="ARBA" id="ARBA00022777"/>
    </source>
</evidence>
<gene>
    <name evidence="16" type="ORF">DESUT3_26930</name>
</gene>
<dbReference type="Pfam" id="PF00512">
    <property type="entry name" value="HisKA"/>
    <property type="match status" value="1"/>
</dbReference>
<dbReference type="EMBL" id="AP024355">
    <property type="protein sequence ID" value="BCR05624.1"/>
    <property type="molecule type" value="Genomic_DNA"/>
</dbReference>
<keyword evidence="6" id="KW-0808">Transferase</keyword>
<keyword evidence="13" id="KW-0472">Membrane</keyword>
<comment type="catalytic activity">
    <reaction evidence="1">
        <text>ATP + protein L-histidine = ADP + protein N-phospho-L-histidine.</text>
        <dbReference type="EC" id="2.7.13.3"/>
    </reaction>
</comment>
<dbReference type="InterPro" id="IPR029151">
    <property type="entry name" value="Sensor-like_sf"/>
</dbReference>
<reference evidence="16 17" key="1">
    <citation type="journal article" date="2016" name="C (Basel)">
        <title>Selective Growth of and Electricity Production by Marine Exoelectrogenic Bacteria in Self-Aggregated Hydrogel of Microbially Reduced Graphene Oxide.</title>
        <authorList>
            <person name="Yoshida N."/>
            <person name="Goto Y."/>
            <person name="Miyata Y."/>
        </authorList>
    </citation>
    <scope>NUCLEOTIDE SEQUENCE [LARGE SCALE GENOMIC DNA]</scope>
    <source>
        <strain evidence="16 17">NIT-T3</strain>
    </source>
</reference>
<name>A0ABM8HXU6_9BACT</name>
<keyword evidence="17" id="KW-1185">Reference proteome</keyword>
<dbReference type="PROSITE" id="PS50885">
    <property type="entry name" value="HAMP"/>
    <property type="match status" value="1"/>
</dbReference>
<evidence type="ECO:0000256" key="12">
    <source>
        <dbReference type="SAM" id="Coils"/>
    </source>
</evidence>
<evidence type="ECO:0000256" key="10">
    <source>
        <dbReference type="ARBA" id="ARBA00022840"/>
    </source>
</evidence>
<dbReference type="InterPro" id="IPR003660">
    <property type="entry name" value="HAMP_dom"/>
</dbReference>
<proteinExistence type="predicted"/>
<evidence type="ECO:0000256" key="7">
    <source>
        <dbReference type="ARBA" id="ARBA00022692"/>
    </source>
</evidence>
<comment type="subcellular location">
    <subcellularLocation>
        <location evidence="2">Cell membrane</location>
        <topology evidence="2">Multi-pass membrane protein</topology>
    </subcellularLocation>
</comment>
<evidence type="ECO:0000256" key="11">
    <source>
        <dbReference type="ARBA" id="ARBA00022989"/>
    </source>
</evidence>
<feature type="domain" description="HAMP" evidence="15">
    <location>
        <begin position="320"/>
        <end position="372"/>
    </location>
</feature>
<reference evidence="16 17" key="2">
    <citation type="journal article" date="2021" name="Int. J. Syst. Evol. Microbiol.">
        <title>Isolation and Polyphasic Characterization of Desulfuromonas versatilis sp. Nov., an Electrogenic Bacteria Capable of Versatile Metabolism Isolated from a Graphene Oxide-Reducing Enrichment Culture.</title>
        <authorList>
            <person name="Xie L."/>
            <person name="Yoshida N."/>
            <person name="Ishii S."/>
            <person name="Meng L."/>
        </authorList>
    </citation>
    <scope>NUCLEOTIDE SEQUENCE [LARGE SCALE GENOMIC DNA]</scope>
    <source>
        <strain evidence="16 17">NIT-T3</strain>
    </source>
</reference>
<dbReference type="InterPro" id="IPR003661">
    <property type="entry name" value="HisK_dim/P_dom"/>
</dbReference>
<dbReference type="Proteomes" id="UP001319827">
    <property type="component" value="Chromosome"/>
</dbReference>
<keyword evidence="8" id="KW-0547">Nucleotide-binding</keyword>
<keyword evidence="10" id="KW-0067">ATP-binding</keyword>
<keyword evidence="7 13" id="KW-0812">Transmembrane</keyword>
<evidence type="ECO:0000256" key="1">
    <source>
        <dbReference type="ARBA" id="ARBA00000085"/>
    </source>
</evidence>
<feature type="coiled-coil region" evidence="12">
    <location>
        <begin position="367"/>
        <end position="419"/>
    </location>
</feature>
<keyword evidence="9" id="KW-0418">Kinase</keyword>
<dbReference type="InterPro" id="IPR003594">
    <property type="entry name" value="HATPase_dom"/>
</dbReference>
<dbReference type="InterPro" id="IPR050980">
    <property type="entry name" value="2C_sensor_his_kinase"/>
</dbReference>
<dbReference type="Gene3D" id="1.10.287.130">
    <property type="match status" value="1"/>
</dbReference>
<dbReference type="SUPFAM" id="SSF103190">
    <property type="entry name" value="Sensory domain-like"/>
    <property type="match status" value="1"/>
</dbReference>
<dbReference type="InterPro" id="IPR004358">
    <property type="entry name" value="Sig_transdc_His_kin-like_C"/>
</dbReference>
<dbReference type="PANTHER" id="PTHR44936:SF10">
    <property type="entry name" value="SENSOR PROTEIN RSTB"/>
    <property type="match status" value="1"/>
</dbReference>
<evidence type="ECO:0000256" key="3">
    <source>
        <dbReference type="ARBA" id="ARBA00012438"/>
    </source>
</evidence>
<dbReference type="SMART" id="SM00388">
    <property type="entry name" value="HisKA"/>
    <property type="match status" value="1"/>
</dbReference>